<dbReference type="PANTHER" id="PTHR43007:SF1">
    <property type="entry name" value="2-PHOSPHO-L-LACTATE TRANSFERASE"/>
    <property type="match status" value="1"/>
</dbReference>
<dbReference type="SUPFAM" id="SSF142338">
    <property type="entry name" value="CofD-like"/>
    <property type="match status" value="1"/>
</dbReference>
<keyword evidence="1 4" id="KW-0808">Transferase</keyword>
<feature type="region of interest" description="Disordered" evidence="3">
    <location>
        <begin position="375"/>
        <end position="438"/>
    </location>
</feature>
<dbReference type="STRING" id="699431.SY89_02798"/>
<evidence type="ECO:0000256" key="1">
    <source>
        <dbReference type="ARBA" id="ARBA00022679"/>
    </source>
</evidence>
<dbReference type="Proteomes" id="UP000050535">
    <property type="component" value="Unassembled WGS sequence"/>
</dbReference>
<dbReference type="GO" id="GO:0000287">
    <property type="term" value="F:magnesium ion binding"/>
    <property type="evidence" value="ECO:0007669"/>
    <property type="project" value="InterPro"/>
</dbReference>
<proteinExistence type="predicted"/>
<dbReference type="AlphaFoldDB" id="A0A0P7HED4"/>
<dbReference type="InterPro" id="IPR038136">
    <property type="entry name" value="CofD-like_dom_sf"/>
</dbReference>
<comment type="caution">
    <text evidence="4">The sequence shown here is derived from an EMBL/GenBank/DDBJ whole genome shotgun (WGS) entry which is preliminary data.</text>
</comment>
<evidence type="ECO:0000313" key="4">
    <source>
        <dbReference type="EMBL" id="KPN32041.1"/>
    </source>
</evidence>
<dbReference type="InterPro" id="IPR010115">
    <property type="entry name" value="FbiA/CofD"/>
</dbReference>
<evidence type="ECO:0000313" key="5">
    <source>
        <dbReference type="Proteomes" id="UP000050535"/>
    </source>
</evidence>
<reference evidence="5" key="1">
    <citation type="submission" date="2013-11" db="EMBL/GenBank/DDBJ databases">
        <authorList>
            <person name="Hoang H.T."/>
            <person name="Killian M.L."/>
            <person name="Madson D.M."/>
            <person name="Arruda P.H.E."/>
            <person name="Sun D."/>
            <person name="Schwartz K.J."/>
            <person name="Yoon K."/>
        </authorList>
    </citation>
    <scope>NUCLEOTIDE SEQUENCE [LARGE SCALE GENOMIC DNA]</scope>
    <source>
        <strain evidence="5">CDK2</strain>
    </source>
</reference>
<protein>
    <submittedName>
        <fullName evidence="4">2-phospho-L-lactate transferase</fullName>
        <ecNumber evidence="4">2.7.8.28</ecNumber>
    </submittedName>
</protein>
<accession>A0A0P7HED4</accession>
<dbReference type="EMBL" id="LGUC01000001">
    <property type="protein sequence ID" value="KPN32041.1"/>
    <property type="molecule type" value="Genomic_DNA"/>
</dbReference>
<keyword evidence="5" id="KW-1185">Reference proteome</keyword>
<organism evidence="4 5">
    <name type="scientific">Halolamina pelagica</name>
    <dbReference type="NCBI Taxonomy" id="699431"/>
    <lineage>
        <taxon>Archaea</taxon>
        <taxon>Methanobacteriati</taxon>
        <taxon>Methanobacteriota</taxon>
        <taxon>Stenosarchaea group</taxon>
        <taxon>Halobacteria</taxon>
        <taxon>Halobacteriales</taxon>
        <taxon>Haloferacaceae</taxon>
    </lineage>
</organism>
<name>A0A0P7HED4_9EURY</name>
<gene>
    <name evidence="4" type="primary">cofD</name>
    <name evidence="4" type="ORF">SY89_02798</name>
</gene>
<dbReference type="EC" id="2.7.8.28" evidence="4"/>
<dbReference type="Pfam" id="PF01933">
    <property type="entry name" value="CofD"/>
    <property type="match status" value="1"/>
</dbReference>
<dbReference type="Gene3D" id="1.10.8.240">
    <property type="entry name" value="CofD-like domain"/>
    <property type="match status" value="1"/>
</dbReference>
<dbReference type="PANTHER" id="PTHR43007">
    <property type="entry name" value="2-PHOSPHO-L-LACTATE TRANSFERASE"/>
    <property type="match status" value="1"/>
</dbReference>
<sequence>MAEFALAAHEGGDAVRREIVLPKHVGDGGLLDDAPDLVVVAAGVAHDHLLGLVAVGPVANVVQQRRRADVRGALAVDAQVRQRFAGQVVHPRECSKRVWEAEGYTSRIVESCLMCRSRWTAGVSSRSAATGERVIQSWTESLIAFIRAPRGRAPKSPRCVVGRGTFNPTRPKSRAWSRFSLGDRHPQTAIGEDPVFARDAVTVVGNTGDDVELGGLLVSPDIDTVLFDGGGVLDRETWWGIEGDTHETDDELFRIADAAGLETGPRYLDDDAQTAGREIARWRRFSGVAEFMTIGDRDRAVHVTRTSLLDEGHTLTAATRTLAEAFDLEIELLPMSDDPVATMIHTPGGEMHFQEYWVAERADPPVEDVEFRGADRAEPTPEVESALADPWSSAPRTPSPRWGRSGRCRASTARSTAPRSSPSRRSVRTSRSRAPSRT</sequence>
<keyword evidence="2" id="KW-0460">Magnesium</keyword>
<feature type="compositionally biased region" description="Low complexity" evidence="3">
    <location>
        <begin position="408"/>
        <end position="424"/>
    </location>
</feature>
<dbReference type="InterPro" id="IPR002882">
    <property type="entry name" value="CofD"/>
</dbReference>
<dbReference type="PATRIC" id="fig|699431.3.peg.2861"/>
<evidence type="ECO:0000256" key="2">
    <source>
        <dbReference type="ARBA" id="ARBA00022842"/>
    </source>
</evidence>
<dbReference type="GO" id="GO:0043743">
    <property type="term" value="F:LPPG:FO 2-phospho-L-lactate transferase activity"/>
    <property type="evidence" value="ECO:0007669"/>
    <property type="project" value="UniProtKB-EC"/>
</dbReference>
<evidence type="ECO:0000256" key="3">
    <source>
        <dbReference type="SAM" id="MobiDB-lite"/>
    </source>
</evidence>
<feature type="compositionally biased region" description="Basic residues" evidence="3">
    <location>
        <begin position="425"/>
        <end position="438"/>
    </location>
</feature>